<dbReference type="Gene3D" id="2.40.180.10">
    <property type="entry name" value="Catalase core domain"/>
    <property type="match status" value="1"/>
</dbReference>
<dbReference type="Proteomes" id="UP000317257">
    <property type="component" value="Unassembled WGS sequence"/>
</dbReference>
<evidence type="ECO:0000313" key="4">
    <source>
        <dbReference type="Proteomes" id="UP000317257"/>
    </source>
</evidence>
<dbReference type="PANTHER" id="PTHR11465">
    <property type="entry name" value="CATALASE"/>
    <property type="match status" value="1"/>
</dbReference>
<dbReference type="Gene3D" id="1.20.1280.120">
    <property type="match status" value="1"/>
</dbReference>
<gene>
    <name evidence="3" type="ORF">ED733_000355</name>
</gene>
<organism evidence="3 4">
    <name type="scientific">Metarhizium rileyi (strain RCEF 4871)</name>
    <name type="common">Nomuraea rileyi</name>
    <dbReference type="NCBI Taxonomy" id="1649241"/>
    <lineage>
        <taxon>Eukaryota</taxon>
        <taxon>Fungi</taxon>
        <taxon>Dikarya</taxon>
        <taxon>Ascomycota</taxon>
        <taxon>Pezizomycotina</taxon>
        <taxon>Sordariomycetes</taxon>
        <taxon>Hypocreomycetidae</taxon>
        <taxon>Hypocreales</taxon>
        <taxon>Clavicipitaceae</taxon>
        <taxon>Metarhizium</taxon>
    </lineage>
</organism>
<evidence type="ECO:0000256" key="1">
    <source>
        <dbReference type="SAM" id="MobiDB-lite"/>
    </source>
</evidence>
<sequence length="357" mass="39308">MATDSVHLPIANSATGQADISTSATDAVKELPQRLIDQMTAMFGYHSGYRTTHAKGLLVEGTFEPTKEAKTLSLAPHFNNSSTRIIARFSVGGGVPDIPDAAKQATPKGVAVRFLLDESTHTDIIAHSFNGFATNNGQDFLTFLQLFSAVNVAKKQLQDAIDRGGDTSKEKRDLDHANQVFETWLKTQDSAKRFVESPSPNPFNYGTITYYQPNTHILSNANGDITHVRYRLDPVDGEHLFPDGEAPSDPNYLEDDLLERFPGKSILFDVQAHIADADDIVDDATIPYKSTKWVPVGTIEIDRITKDNENKQQQIAFSPQPESGGVQGISSSEDPLIGTRKGVYYISAKQRREAKRK</sequence>
<dbReference type="PANTHER" id="PTHR11465:SF62">
    <property type="entry name" value="CATALASE T"/>
    <property type="match status" value="1"/>
</dbReference>
<comment type="caution">
    <text evidence="3">The sequence shown here is derived from an EMBL/GenBank/DDBJ whole genome shotgun (WGS) entry which is preliminary data.</text>
</comment>
<feature type="domain" description="Catalase core" evidence="2">
    <location>
        <begin position="15"/>
        <end position="354"/>
    </location>
</feature>
<dbReference type="GO" id="GO:0020037">
    <property type="term" value="F:heme binding"/>
    <property type="evidence" value="ECO:0007669"/>
    <property type="project" value="InterPro"/>
</dbReference>
<reference evidence="4" key="1">
    <citation type="submission" date="2018-12" db="EMBL/GenBank/DDBJ databases">
        <title>The complete genome of Metarhizium rileyi, a key fungal pathogen of Lepidoptera.</title>
        <authorList>
            <person name="Binneck E."/>
            <person name="Lastra C.C.L."/>
            <person name="Sosa-Gomez D.R."/>
        </authorList>
    </citation>
    <scope>NUCLEOTIDE SEQUENCE [LARGE SCALE GENOMIC DNA]</scope>
    <source>
        <strain evidence="4">Cep018-CH2</strain>
    </source>
</reference>
<dbReference type="GO" id="GO:0005739">
    <property type="term" value="C:mitochondrion"/>
    <property type="evidence" value="ECO:0007669"/>
    <property type="project" value="TreeGrafter"/>
</dbReference>
<dbReference type="InterPro" id="IPR011614">
    <property type="entry name" value="Catalase_core"/>
</dbReference>
<dbReference type="GO" id="GO:0005777">
    <property type="term" value="C:peroxisome"/>
    <property type="evidence" value="ECO:0007669"/>
    <property type="project" value="TreeGrafter"/>
</dbReference>
<dbReference type="SUPFAM" id="SSF56634">
    <property type="entry name" value="Heme-dependent catalase-like"/>
    <property type="match status" value="1"/>
</dbReference>
<dbReference type="AlphaFoldDB" id="A0A5C6FZ66"/>
<name>A0A5C6FZ66_METRR</name>
<accession>A0A5C6FZ66</accession>
<dbReference type="GO" id="GO:0042542">
    <property type="term" value="P:response to hydrogen peroxide"/>
    <property type="evidence" value="ECO:0007669"/>
    <property type="project" value="TreeGrafter"/>
</dbReference>
<dbReference type="InterPro" id="IPR020835">
    <property type="entry name" value="Catalase_sf"/>
</dbReference>
<dbReference type="GO" id="GO:0004096">
    <property type="term" value="F:catalase activity"/>
    <property type="evidence" value="ECO:0007669"/>
    <property type="project" value="InterPro"/>
</dbReference>
<dbReference type="PROSITE" id="PS51402">
    <property type="entry name" value="CATALASE_3"/>
    <property type="match status" value="1"/>
</dbReference>
<evidence type="ECO:0000313" key="3">
    <source>
        <dbReference type="EMBL" id="TWU70434.1"/>
    </source>
</evidence>
<dbReference type="EMBL" id="SBHS01000099">
    <property type="protein sequence ID" value="TWU70434.1"/>
    <property type="molecule type" value="Genomic_DNA"/>
</dbReference>
<protein>
    <recommendedName>
        <fullName evidence="2">Catalase core domain-containing protein</fullName>
    </recommendedName>
</protein>
<dbReference type="GO" id="GO:0042744">
    <property type="term" value="P:hydrogen peroxide catabolic process"/>
    <property type="evidence" value="ECO:0007669"/>
    <property type="project" value="TreeGrafter"/>
</dbReference>
<dbReference type="Pfam" id="PF00199">
    <property type="entry name" value="Catalase"/>
    <property type="match status" value="1"/>
</dbReference>
<proteinExistence type="predicted"/>
<feature type="region of interest" description="Disordered" evidence="1">
    <location>
        <begin position="317"/>
        <end position="336"/>
    </location>
</feature>
<dbReference type="InterPro" id="IPR018028">
    <property type="entry name" value="Catalase"/>
</dbReference>
<dbReference type="SMART" id="SM01060">
    <property type="entry name" value="Catalase"/>
    <property type="match status" value="1"/>
</dbReference>
<evidence type="ECO:0000259" key="2">
    <source>
        <dbReference type="SMART" id="SM01060"/>
    </source>
</evidence>